<dbReference type="InterPro" id="IPR056166">
    <property type="entry name" value="TPR_ELP1"/>
</dbReference>
<evidence type="ECO:0000256" key="4">
    <source>
        <dbReference type="ARBA" id="ARBA00022490"/>
    </source>
</evidence>
<comment type="pathway">
    <text evidence="2">tRNA modification; 5-methoxycarbonylmethyl-2-thiouridine-tRNA biosynthesis.</text>
</comment>
<dbReference type="InterPro" id="IPR006094">
    <property type="entry name" value="Oxid_FAD_bind_N"/>
</dbReference>
<evidence type="ECO:0000259" key="8">
    <source>
        <dbReference type="PROSITE" id="PS51387"/>
    </source>
</evidence>
<evidence type="ECO:0000313" key="10">
    <source>
        <dbReference type="Proteomes" id="UP001176521"/>
    </source>
</evidence>
<dbReference type="InterPro" id="IPR056167">
    <property type="entry name" value="A-sol_ELP1"/>
</dbReference>
<sequence length="2035" mass="220989">MRSLFTLAQHISAPLPDAAIERVAVDPEHGTVFSASVASDATADSGLITVRIHAQFAPRSSGAAMSSQGSADEMVELARIETPAASRAPVQLYADQPASDRPQIVSLHYLADGGELSSYAPALCLVSAGGDIVFIPLPEDLDELRQSGSAAGPALEPNVVGSVEQGVAAAAWSPDDELLTIVTEETGAEDGISSATSPKVLLMTKAFDVLSERAIYTREFGEDEPVDVGWGSRATQFHGSAGKAAAAAAAAEAEAAKQVNAQHDPRGPATRDDDGLARISWRGDGAFFMISVLEPFQSASGASSSQDAGLRHHRIIRVFARDGNLSATSEPTVRGLTHVLSVKPTGNIIASSQRFGALGSTGAEGQTDPALQLAKGRQGRHDIVFFERNGLRHGEFSLREEGEAQPGVGEAGTTVQKLSWTREHTIKEIAWNSDGSALAVHLSRLTEGGSEEVVQVWTTGNYHWYLKQELDAASLGLVAPQAHVKAMVWHPEAPHDIFLTWSTPQISLIEHRSFFLDTAASSSITPPHDAACVSVTDGAALLLTSLRLQNVPPPMCSFSLIPPPQNPDRLDRVPVHVAWADVRGSTAGSISILAVLYPGAVVSLHALCWGQMPRAAPQGARRFPTPVDLGTMHFPAAGNVTAAIQVAASARVQAPGAAPEGHQGQMTEVDIGVLAGLGVHRVVSVRRISVTLGSDSGSITSESDPRVLPIPAGTRRCRLVAIQGEAPEDVGAALCLHTSDGSLLTVGANNHFEPVSDDLPQFCPYLTILQKTPLQGFGLSQSGQLLAIRSESASPQILARDATSFAVASSFLVWTNTAHQARFLPLQTIFQSGIGNAVDGQSAAEAVGETMTLGRSVERGSRIVVAVPSSMSLVLQMPRGNLETVCPRPMVLEVVRAALDRRRYGMAFRICRTHRLDMNILHDHDPVAFLEHLPTFIDQVKDVDHLNLFLTSLRDDDVTEDLYKPILQSDRRPRATEQNGKVNRIATRIREELQARDQKTYINTVITAFVSMKPPAHESALELLGKLRAEDANLADEAVRYIIFLADADKLFDVALGTYDFALVLMVAQHAKRKDPREYLPFLRELRALQPVEYQRFRIDEHLGRRVKAMKWLLAAGLDYHEQAMEYIRKHKLHAEAIETLSSQPQKLAEVHFMYAEHLEDRSKLHQAALAYMVSGNRRKALHCFRQAAEWKDALALAVEERLPASEVKALVREAADDLEGKAKYVEAARIHLDYERDVEQAISLLCKANELSEARRICAFAGRKDLVETTIKPGALDIQERLSEELEEMREQMDKQVARLAELRSKKTENPAAFYMENDPALDNVDVMTDTSTQITQFTRYTSVPSLASMSTSSGMTASTNKSKKNKRKEERKKNSGKKGSVYEEDYLFESLQKLLKDRLRGLQQEVSRLLPHLAVLSPSHRSAAKALQDALDSFESAAKAAGETLWQAELEEERTKAAELDRLVSAGPEVWMGAYRSLMQGALGRRGAGARARIEVAAETAASPAAQLKMRMLSGIASLAATMSLLCGLARARMKLLTDDAMNYMQTRSVEQRGWLFDPTCRAIRAVISNASQVFAPGEAAYTQDMKHYCASSDIYSKCAVEPATAEDVAAILRVLANSTTPFAIRGAGHSCAPGFSGSKGVTIAMRRFNEVTYDKASNVVRYGMGLVWDDVYRALEPFDVKVTGGRVTNVGVAGFSLGGGYSFITNQYGLTSDGAVAYDLVTPQGLILHVTKKSYPDLFFLLQGGFNNAGVVTNVYVTGRPRAKIWGGYLFFDNAQRDKVINLVGQFSSANNTDPLGSMLTTLNHFAGIPVLEMQIFYDDPAGPPAGSFVKSIFDQLLALPLVRKNVSTWTMAGYTGASPSEKLAGMRGTFSTVSLERLTPEILEVIKTESQFYGSTALLGAGIFTSYDLEPFVKSSYPAGTSTAWPHDKMLSPLNIYFAWPLGLSDGIFYDAIRKTTAKIRAAALAQGQKLDGLYPYPNYALYDTPLEHIYGPNLVRMQKVAAKYDPAKVMTRSGGFMVQKGKNTYGIYGP</sequence>
<accession>A0AAN6GFS9</accession>
<feature type="compositionally biased region" description="Low complexity" evidence="7">
    <location>
        <begin position="1349"/>
        <end position="1361"/>
    </location>
</feature>
<evidence type="ECO:0000313" key="9">
    <source>
        <dbReference type="EMBL" id="KAK0534754.1"/>
    </source>
</evidence>
<evidence type="ECO:0000256" key="7">
    <source>
        <dbReference type="SAM" id="MobiDB-lite"/>
    </source>
</evidence>
<dbReference type="GO" id="GO:0033588">
    <property type="term" value="C:elongator holoenzyme complex"/>
    <property type="evidence" value="ECO:0007669"/>
    <property type="project" value="InterPro"/>
</dbReference>
<reference evidence="9" key="1">
    <citation type="journal article" date="2023" name="PhytoFront">
        <title>Draft Genome Resources of Seven Strains of Tilletia horrida, Causal Agent of Kernel Smut of Rice.</title>
        <authorList>
            <person name="Khanal S."/>
            <person name="Antony Babu S."/>
            <person name="Zhou X.G."/>
        </authorList>
    </citation>
    <scope>NUCLEOTIDE SEQUENCE</scope>
    <source>
        <strain evidence="9">TX3</strain>
    </source>
</reference>
<dbReference type="Pfam" id="PF04762">
    <property type="entry name" value="Beta-prop_ELP1_1st"/>
    <property type="match status" value="1"/>
</dbReference>
<keyword evidence="10" id="KW-1185">Reference proteome</keyword>
<keyword evidence="5" id="KW-0819">tRNA processing</keyword>
<feature type="region of interest" description="Disordered" evidence="7">
    <location>
        <begin position="1349"/>
        <end position="1380"/>
    </location>
</feature>
<protein>
    <submittedName>
        <fullName evidence="9">Elongator complex protein 1</fullName>
    </submittedName>
</protein>
<dbReference type="PANTHER" id="PTHR12747">
    <property type="entry name" value="ELONGATOR COMPLEX PROTEIN 1"/>
    <property type="match status" value="1"/>
</dbReference>
<dbReference type="Pfam" id="PF23925">
    <property type="entry name" value="A-sol_ELP1"/>
    <property type="match status" value="1"/>
</dbReference>
<dbReference type="GO" id="GO:0071949">
    <property type="term" value="F:FAD binding"/>
    <property type="evidence" value="ECO:0007669"/>
    <property type="project" value="InterPro"/>
</dbReference>
<dbReference type="PROSITE" id="PS51387">
    <property type="entry name" value="FAD_PCMH"/>
    <property type="match status" value="1"/>
</dbReference>
<evidence type="ECO:0000256" key="3">
    <source>
        <dbReference type="ARBA" id="ARBA00006086"/>
    </source>
</evidence>
<dbReference type="Pfam" id="PF23797">
    <property type="entry name" value="Beta-prop_ELP1_2nd"/>
    <property type="match status" value="2"/>
</dbReference>
<dbReference type="InterPro" id="IPR056164">
    <property type="entry name" value="Beta-prop_ELP1_1st"/>
</dbReference>
<feature type="region of interest" description="Disordered" evidence="7">
    <location>
        <begin position="254"/>
        <end position="275"/>
    </location>
</feature>
<dbReference type="Pfam" id="PF01565">
    <property type="entry name" value="FAD_binding_4"/>
    <property type="match status" value="1"/>
</dbReference>
<dbReference type="InterPro" id="IPR056169">
    <property type="entry name" value="HB_ELP1"/>
</dbReference>
<feature type="coiled-coil region" evidence="6">
    <location>
        <begin position="1276"/>
        <end position="1307"/>
    </location>
</feature>
<organism evidence="9 10">
    <name type="scientific">Tilletia horrida</name>
    <dbReference type="NCBI Taxonomy" id="155126"/>
    <lineage>
        <taxon>Eukaryota</taxon>
        <taxon>Fungi</taxon>
        <taxon>Dikarya</taxon>
        <taxon>Basidiomycota</taxon>
        <taxon>Ustilaginomycotina</taxon>
        <taxon>Exobasidiomycetes</taxon>
        <taxon>Tilletiales</taxon>
        <taxon>Tilletiaceae</taxon>
        <taxon>Tilletia</taxon>
    </lineage>
</organism>
<dbReference type="InterPro" id="IPR016169">
    <property type="entry name" value="FAD-bd_PCMH_sub2"/>
</dbReference>
<feature type="compositionally biased region" description="Basic and acidic residues" evidence="7">
    <location>
        <begin position="263"/>
        <end position="275"/>
    </location>
</feature>
<dbReference type="InterPro" id="IPR006849">
    <property type="entry name" value="Elp1"/>
</dbReference>
<dbReference type="EMBL" id="JAPDMQ010000110">
    <property type="protein sequence ID" value="KAK0534754.1"/>
    <property type="molecule type" value="Genomic_DNA"/>
</dbReference>
<dbReference type="Proteomes" id="UP001176521">
    <property type="component" value="Unassembled WGS sequence"/>
</dbReference>
<keyword evidence="4" id="KW-0963">Cytoplasm</keyword>
<evidence type="ECO:0000256" key="6">
    <source>
        <dbReference type="SAM" id="Coils"/>
    </source>
</evidence>
<evidence type="ECO:0000256" key="1">
    <source>
        <dbReference type="ARBA" id="ARBA00004496"/>
    </source>
</evidence>
<gene>
    <name evidence="9" type="primary">ELP1</name>
    <name evidence="9" type="ORF">OC842_002536</name>
</gene>
<dbReference type="GO" id="GO:0000049">
    <property type="term" value="F:tRNA binding"/>
    <property type="evidence" value="ECO:0007669"/>
    <property type="project" value="TreeGrafter"/>
</dbReference>
<dbReference type="Pfam" id="PF23936">
    <property type="entry name" value="HB_ELP1"/>
    <property type="match status" value="1"/>
</dbReference>
<dbReference type="PANTHER" id="PTHR12747:SF0">
    <property type="entry name" value="ELONGATOR COMPLEX PROTEIN 1"/>
    <property type="match status" value="1"/>
</dbReference>
<dbReference type="GO" id="GO:0005829">
    <property type="term" value="C:cytosol"/>
    <property type="evidence" value="ECO:0007669"/>
    <property type="project" value="TreeGrafter"/>
</dbReference>
<feature type="domain" description="FAD-binding PCMH-type" evidence="8">
    <location>
        <begin position="1595"/>
        <end position="1765"/>
    </location>
</feature>
<dbReference type="GO" id="GO:0002926">
    <property type="term" value="P:tRNA wobble base 5-methoxycarbonylmethyl-2-thiouridinylation"/>
    <property type="evidence" value="ECO:0007669"/>
    <property type="project" value="TreeGrafter"/>
</dbReference>
<dbReference type="InterPro" id="IPR016166">
    <property type="entry name" value="FAD-bd_PCMH"/>
</dbReference>
<dbReference type="Pfam" id="PF23878">
    <property type="entry name" value="TPR_ELP1"/>
    <property type="match status" value="1"/>
</dbReference>
<keyword evidence="6" id="KW-0175">Coiled coil</keyword>
<dbReference type="Gene3D" id="3.30.465.10">
    <property type="match status" value="1"/>
</dbReference>
<comment type="caution">
    <text evidence="9">The sequence shown here is derived from an EMBL/GenBank/DDBJ whole genome shotgun (WGS) entry which is preliminary data.</text>
</comment>
<comment type="similarity">
    <text evidence="3">Belongs to the ELP1/IKA1 family.</text>
</comment>
<dbReference type="InterPro" id="IPR036318">
    <property type="entry name" value="FAD-bd_PCMH-like_sf"/>
</dbReference>
<evidence type="ECO:0000256" key="2">
    <source>
        <dbReference type="ARBA" id="ARBA00005043"/>
    </source>
</evidence>
<proteinExistence type="inferred from homology"/>
<evidence type="ECO:0000256" key="5">
    <source>
        <dbReference type="ARBA" id="ARBA00022694"/>
    </source>
</evidence>
<dbReference type="InterPro" id="IPR056165">
    <property type="entry name" value="Beta-prop_ELP1_2nd"/>
</dbReference>
<dbReference type="SUPFAM" id="SSF56176">
    <property type="entry name" value="FAD-binding/transporter-associated domain-like"/>
    <property type="match status" value="1"/>
</dbReference>
<name>A0AAN6GFS9_9BASI</name>
<comment type="subcellular location">
    <subcellularLocation>
        <location evidence="1">Cytoplasm</location>
    </subcellularLocation>
</comment>